<dbReference type="Proteomes" id="UP001331761">
    <property type="component" value="Unassembled WGS sequence"/>
</dbReference>
<dbReference type="PANTHER" id="PTHR11735:SF6">
    <property type="entry name" value="TRNA N6-ADENOSINE THREONYLCARBAMOYLTRANSFERASE, MITOCHONDRIAL"/>
    <property type="match status" value="1"/>
</dbReference>
<evidence type="ECO:0000259" key="8">
    <source>
        <dbReference type="Pfam" id="PF00814"/>
    </source>
</evidence>
<name>A0AAN8EXN5_TRICO</name>
<keyword evidence="7" id="KW-0472">Membrane</keyword>
<keyword evidence="4" id="KW-0479">Metal-binding</keyword>
<evidence type="ECO:0000256" key="2">
    <source>
        <dbReference type="ARBA" id="ARBA00022679"/>
    </source>
</evidence>
<evidence type="ECO:0000256" key="6">
    <source>
        <dbReference type="ARBA" id="ARBA00048117"/>
    </source>
</evidence>
<dbReference type="AlphaFoldDB" id="A0AAN8EXN5"/>
<keyword evidence="7" id="KW-1133">Transmembrane helix</keyword>
<keyword evidence="10" id="KW-1185">Reference proteome</keyword>
<evidence type="ECO:0000313" key="9">
    <source>
        <dbReference type="EMBL" id="KAK5968906.1"/>
    </source>
</evidence>
<organism evidence="9 10">
    <name type="scientific">Trichostrongylus colubriformis</name>
    <name type="common">Black scour worm</name>
    <dbReference type="NCBI Taxonomy" id="6319"/>
    <lineage>
        <taxon>Eukaryota</taxon>
        <taxon>Metazoa</taxon>
        <taxon>Ecdysozoa</taxon>
        <taxon>Nematoda</taxon>
        <taxon>Chromadorea</taxon>
        <taxon>Rhabditida</taxon>
        <taxon>Rhabditina</taxon>
        <taxon>Rhabditomorpha</taxon>
        <taxon>Strongyloidea</taxon>
        <taxon>Trichostrongylidae</taxon>
        <taxon>Trichostrongylus</taxon>
    </lineage>
</organism>
<dbReference type="PRINTS" id="PR00789">
    <property type="entry name" value="OSIALOPTASE"/>
</dbReference>
<evidence type="ECO:0000256" key="3">
    <source>
        <dbReference type="ARBA" id="ARBA00022694"/>
    </source>
</evidence>
<dbReference type="SUPFAM" id="SSF53067">
    <property type="entry name" value="Actin-like ATPase domain"/>
    <property type="match status" value="2"/>
</dbReference>
<dbReference type="EC" id="2.3.1.234" evidence="1"/>
<accession>A0AAN8EXN5</accession>
<keyword evidence="7" id="KW-0812">Transmembrane</keyword>
<sequence length="172" mass="18826">MAEARMSISDVDAVAVTSRPGLVIALKEGLRLGLTLSRQYKKDFISIHHMRAHALSGFLVSECLKFPFLSMLISGGHALIVLTRSADDFVLYGQSTSGSPGECLDKIARELELHEIEGFREIHPGAAVEQLASRRLDEMGFIVLCTSFAIICVPKMVICVTAFLDHVLLGRI</sequence>
<dbReference type="GO" id="GO:0008033">
    <property type="term" value="P:tRNA processing"/>
    <property type="evidence" value="ECO:0007669"/>
    <property type="project" value="UniProtKB-KW"/>
</dbReference>
<feature type="domain" description="Gcp-like" evidence="8">
    <location>
        <begin position="1"/>
        <end position="134"/>
    </location>
</feature>
<dbReference type="GO" id="GO:0046872">
    <property type="term" value="F:metal ion binding"/>
    <property type="evidence" value="ECO:0007669"/>
    <property type="project" value="UniProtKB-KW"/>
</dbReference>
<dbReference type="InterPro" id="IPR043129">
    <property type="entry name" value="ATPase_NBD"/>
</dbReference>
<feature type="transmembrane region" description="Helical" evidence="7">
    <location>
        <begin position="141"/>
        <end position="164"/>
    </location>
</feature>
<evidence type="ECO:0000256" key="4">
    <source>
        <dbReference type="ARBA" id="ARBA00022723"/>
    </source>
</evidence>
<reference evidence="9 10" key="1">
    <citation type="submission" date="2019-10" db="EMBL/GenBank/DDBJ databases">
        <title>Assembly and Annotation for the nematode Trichostrongylus colubriformis.</title>
        <authorList>
            <person name="Martin J."/>
        </authorList>
    </citation>
    <scope>NUCLEOTIDE SEQUENCE [LARGE SCALE GENOMIC DNA]</scope>
    <source>
        <strain evidence="9">G859</strain>
        <tissue evidence="9">Whole worm</tissue>
    </source>
</reference>
<dbReference type="GO" id="GO:0061711">
    <property type="term" value="F:tRNA N(6)-L-threonylcarbamoyladenine synthase activity"/>
    <property type="evidence" value="ECO:0007669"/>
    <property type="project" value="UniProtKB-EC"/>
</dbReference>
<dbReference type="EMBL" id="WIXE01020850">
    <property type="protein sequence ID" value="KAK5968906.1"/>
    <property type="molecule type" value="Genomic_DNA"/>
</dbReference>
<evidence type="ECO:0000256" key="7">
    <source>
        <dbReference type="SAM" id="Phobius"/>
    </source>
</evidence>
<evidence type="ECO:0000313" key="10">
    <source>
        <dbReference type="Proteomes" id="UP001331761"/>
    </source>
</evidence>
<comment type="caution">
    <text evidence="9">The sequence shown here is derived from an EMBL/GenBank/DDBJ whole genome shotgun (WGS) entry which is preliminary data.</text>
</comment>
<evidence type="ECO:0000256" key="1">
    <source>
        <dbReference type="ARBA" id="ARBA00012156"/>
    </source>
</evidence>
<keyword evidence="5" id="KW-0012">Acyltransferase</keyword>
<dbReference type="InterPro" id="IPR000905">
    <property type="entry name" value="Gcp-like_dom"/>
</dbReference>
<dbReference type="Pfam" id="PF00814">
    <property type="entry name" value="TsaD"/>
    <property type="match status" value="1"/>
</dbReference>
<keyword evidence="2" id="KW-0808">Transferase</keyword>
<keyword evidence="3" id="KW-0819">tRNA processing</keyword>
<proteinExistence type="predicted"/>
<dbReference type="GO" id="GO:0005739">
    <property type="term" value="C:mitochondrion"/>
    <property type="evidence" value="ECO:0007669"/>
    <property type="project" value="TreeGrafter"/>
</dbReference>
<gene>
    <name evidence="9" type="ORF">GCK32_011304</name>
</gene>
<comment type="catalytic activity">
    <reaction evidence="6">
        <text>L-threonylcarbamoyladenylate + adenosine(37) in tRNA = N(6)-L-threonylcarbamoyladenosine(37) in tRNA + AMP + H(+)</text>
        <dbReference type="Rhea" id="RHEA:37059"/>
        <dbReference type="Rhea" id="RHEA-COMP:10162"/>
        <dbReference type="Rhea" id="RHEA-COMP:10163"/>
        <dbReference type="ChEBI" id="CHEBI:15378"/>
        <dbReference type="ChEBI" id="CHEBI:73682"/>
        <dbReference type="ChEBI" id="CHEBI:74411"/>
        <dbReference type="ChEBI" id="CHEBI:74418"/>
        <dbReference type="ChEBI" id="CHEBI:456215"/>
        <dbReference type="EC" id="2.3.1.234"/>
    </reaction>
</comment>
<dbReference type="Gene3D" id="3.30.420.40">
    <property type="match status" value="2"/>
</dbReference>
<dbReference type="InterPro" id="IPR017861">
    <property type="entry name" value="KAE1/TsaD"/>
</dbReference>
<dbReference type="PANTHER" id="PTHR11735">
    <property type="entry name" value="TRNA N6-ADENOSINE THREONYLCARBAMOYLTRANSFERASE"/>
    <property type="match status" value="1"/>
</dbReference>
<evidence type="ECO:0000256" key="5">
    <source>
        <dbReference type="ARBA" id="ARBA00023315"/>
    </source>
</evidence>
<protein>
    <recommendedName>
        <fullName evidence="1">N(6)-L-threonylcarbamoyladenine synthase</fullName>
        <ecNumber evidence="1">2.3.1.234</ecNumber>
    </recommendedName>
</protein>